<dbReference type="CDD" id="cd16443">
    <property type="entry name" value="LplA"/>
    <property type="match status" value="1"/>
</dbReference>
<protein>
    <recommendedName>
        <fullName evidence="1">BPL/LPL catalytic domain-containing protein</fullName>
    </recommendedName>
</protein>
<evidence type="ECO:0000259" key="1">
    <source>
        <dbReference type="PROSITE" id="PS51733"/>
    </source>
</evidence>
<accession>A0A0P6XRK3</accession>
<dbReference type="AlphaFoldDB" id="A0A0P6XRK3"/>
<proteinExistence type="predicted"/>
<feature type="domain" description="BPL/LPL catalytic" evidence="1">
    <location>
        <begin position="14"/>
        <end position="222"/>
    </location>
</feature>
<gene>
    <name evidence="2" type="ORF">ADN00_08415</name>
</gene>
<dbReference type="EMBL" id="LGCL01000021">
    <property type="protein sequence ID" value="KPL77888.1"/>
    <property type="molecule type" value="Genomic_DNA"/>
</dbReference>
<dbReference type="PATRIC" id="fig|1134406.4.peg.685"/>
<dbReference type="InterPro" id="IPR050664">
    <property type="entry name" value="Octanoyltrans_LipM/LipL"/>
</dbReference>
<keyword evidence="3" id="KW-1185">Reference proteome</keyword>
<comment type="caution">
    <text evidence="2">The sequence shown here is derived from an EMBL/GenBank/DDBJ whole genome shotgun (WGS) entry which is preliminary data.</text>
</comment>
<dbReference type="PANTHER" id="PTHR43679:SF2">
    <property type="entry name" value="OCTANOYL-[GCVH]:PROTEIN N-OCTANOYLTRANSFERASE"/>
    <property type="match status" value="1"/>
</dbReference>
<evidence type="ECO:0000313" key="3">
    <source>
        <dbReference type="Proteomes" id="UP000050417"/>
    </source>
</evidence>
<sequence length="253" mass="27812">MAVDEAILDHVGAGLSLPTLRLYTWQPGCLSLGFSQPVSHANQQALQQHGWHLVRRPTGGQAVLHIDELTYAVIAPLDEPRVKGSVLTAYRNLSLGLLAALRILGLQPTADSVYVQEQENSRDPACFQNPSNYEITVKGYKLVGSAQARRADGVLQHGSIPIFGEITRVLFCLSRVQNLSTAQEQLRRHAANLESILGKAPDLTAVQAALVEGFASALNLNFTPPQTLTRREEIRAEELARTKYQSDRWTARV</sequence>
<dbReference type="Proteomes" id="UP000050417">
    <property type="component" value="Unassembled WGS sequence"/>
</dbReference>
<organism evidence="2 3">
    <name type="scientific">Ornatilinea apprima</name>
    <dbReference type="NCBI Taxonomy" id="1134406"/>
    <lineage>
        <taxon>Bacteria</taxon>
        <taxon>Bacillati</taxon>
        <taxon>Chloroflexota</taxon>
        <taxon>Anaerolineae</taxon>
        <taxon>Anaerolineales</taxon>
        <taxon>Anaerolineaceae</taxon>
        <taxon>Ornatilinea</taxon>
    </lineage>
</organism>
<dbReference type="SUPFAM" id="SSF55681">
    <property type="entry name" value="Class II aaRS and biotin synthetases"/>
    <property type="match status" value="1"/>
</dbReference>
<dbReference type="InterPro" id="IPR004143">
    <property type="entry name" value="BPL_LPL_catalytic"/>
</dbReference>
<dbReference type="PANTHER" id="PTHR43679">
    <property type="entry name" value="OCTANOYLTRANSFERASE LIPM-RELATED"/>
    <property type="match status" value="1"/>
</dbReference>
<dbReference type="Gene3D" id="3.30.930.10">
    <property type="entry name" value="Bira Bifunctional Protein, Domain 2"/>
    <property type="match status" value="1"/>
</dbReference>
<evidence type="ECO:0000313" key="2">
    <source>
        <dbReference type="EMBL" id="KPL77888.1"/>
    </source>
</evidence>
<dbReference type="Pfam" id="PF21948">
    <property type="entry name" value="LplA-B_cat"/>
    <property type="match status" value="1"/>
</dbReference>
<dbReference type="InterPro" id="IPR045864">
    <property type="entry name" value="aa-tRNA-synth_II/BPL/LPL"/>
</dbReference>
<name>A0A0P6XRK3_9CHLR</name>
<dbReference type="PROSITE" id="PS51733">
    <property type="entry name" value="BPL_LPL_CATALYTIC"/>
    <property type="match status" value="1"/>
</dbReference>
<reference evidence="2 3" key="1">
    <citation type="submission" date="2015-07" db="EMBL/GenBank/DDBJ databases">
        <title>Genome sequence of Ornatilinea apprima DSM 23815.</title>
        <authorList>
            <person name="Hemp J."/>
            <person name="Ward L.M."/>
            <person name="Pace L.A."/>
            <person name="Fischer W.W."/>
        </authorList>
    </citation>
    <scope>NUCLEOTIDE SEQUENCE [LARGE SCALE GENOMIC DNA]</scope>
    <source>
        <strain evidence="2 3">P3M-1</strain>
    </source>
</reference>
<dbReference type="STRING" id="1134406.ADN00_08415"/>